<feature type="transmembrane region" description="Helical" evidence="10">
    <location>
        <begin position="343"/>
        <end position="369"/>
    </location>
</feature>
<dbReference type="FunFam" id="1.10.4160.10:FF:000002">
    <property type="entry name" value="Purine-cytosine permease fcyB"/>
    <property type="match status" value="1"/>
</dbReference>
<feature type="transmembrane region" description="Helical" evidence="10">
    <location>
        <begin position="158"/>
        <end position="178"/>
    </location>
</feature>
<evidence type="ECO:0000313" key="11">
    <source>
        <dbReference type="EMBL" id="TKA42942.1"/>
    </source>
</evidence>
<dbReference type="PANTHER" id="PTHR31806:SF1">
    <property type="entry name" value="PURINE-CYTOSINE PERMEASE FCY2-RELATED"/>
    <property type="match status" value="1"/>
</dbReference>
<evidence type="ECO:0000256" key="7">
    <source>
        <dbReference type="ARBA" id="ARBA00023136"/>
    </source>
</evidence>
<keyword evidence="3 8" id="KW-0813">Transport</keyword>
<dbReference type="GO" id="GO:0005886">
    <property type="term" value="C:plasma membrane"/>
    <property type="evidence" value="ECO:0007669"/>
    <property type="project" value="TreeGrafter"/>
</dbReference>
<evidence type="ECO:0000256" key="2">
    <source>
        <dbReference type="ARBA" id="ARBA00008974"/>
    </source>
</evidence>
<keyword evidence="7 8" id="KW-0472">Membrane</keyword>
<feature type="transmembrane region" description="Helical" evidence="10">
    <location>
        <begin position="467"/>
        <end position="495"/>
    </location>
</feature>
<evidence type="ECO:0000256" key="1">
    <source>
        <dbReference type="ARBA" id="ARBA00004141"/>
    </source>
</evidence>
<evidence type="ECO:0000256" key="5">
    <source>
        <dbReference type="ARBA" id="ARBA00022692"/>
    </source>
</evidence>
<comment type="similarity">
    <text evidence="2 8">Belongs to the purine-cytosine permease (2.A.39) family.</text>
</comment>
<protein>
    <submittedName>
        <fullName evidence="11">Purine-cytosine permease fcyB</fullName>
    </submittedName>
</protein>
<sequence length="533" mass="57973">MAYNAYDVEKNQGYAANSGEYSPPHDGLEKSHGSYQEPDGAVPGESFEYGTGMRAKLMRFAGKIGIEQRGIERVPEDERTDTGFQSLLNVGTMWCSANMVVSSFALGLLANSLFFLGVADAMLVILFFNIIGLTVVSFFSTFGPAFGLRQMVLSRFWFGWWGVKLIAIFNVLACVGWSSVNSIVGGQLLNAVNSDVPGWAGIIIIAVCTWLVTLFGYKIVHIYEFWSWIPSFIIFLIVLGVFAHSGDYVDIPWATGTAEMGSVLSFGSVIFGFAIGWCSYAADYTCYQPSSASKFKVFGWTFLGLIFPLLLTQMLGVAVYSATAGNGGSNRYADGWASSGTGGILGAVLIYHLGGFGKFCLVVLALSIIANNCPNIYSVGLTVQVLGRWIQYVPRFVWTTIATGAYIAIAIPGYTHFEAVLQNFMNFIGYWLAIYSAIGLTEHFVFKRGFSGYRPENYDDPSKLPPGIAAIFAFCCGVIGMVAGMSQVWWVGWIALHAGEAPFGGDVGWELGAAFSMVAYLIARPIELKLFGR</sequence>
<feature type="transmembrane region" description="Helical" evidence="10">
    <location>
        <begin position="198"/>
        <end position="218"/>
    </location>
</feature>
<feature type="transmembrane region" description="Helical" evidence="10">
    <location>
        <begin position="263"/>
        <end position="285"/>
    </location>
</feature>
<feature type="region of interest" description="Disordered" evidence="9">
    <location>
        <begin position="14"/>
        <end position="41"/>
    </location>
</feature>
<feature type="transmembrane region" description="Helical" evidence="10">
    <location>
        <begin position="396"/>
        <end position="415"/>
    </location>
</feature>
<accession>A0A4U0V3U5</accession>
<evidence type="ECO:0000256" key="4">
    <source>
        <dbReference type="ARBA" id="ARBA00022553"/>
    </source>
</evidence>
<evidence type="ECO:0000256" key="10">
    <source>
        <dbReference type="SAM" id="Phobius"/>
    </source>
</evidence>
<dbReference type="Pfam" id="PF02133">
    <property type="entry name" value="Transp_cyt_pur"/>
    <property type="match status" value="1"/>
</dbReference>
<evidence type="ECO:0000313" key="12">
    <source>
        <dbReference type="Proteomes" id="UP000310066"/>
    </source>
</evidence>
<gene>
    <name evidence="11" type="ORF">B0A54_07158</name>
</gene>
<dbReference type="PIRSF" id="PIRSF002744">
    <property type="entry name" value="Pur-cyt_permease"/>
    <property type="match status" value="1"/>
</dbReference>
<dbReference type="GO" id="GO:0000329">
    <property type="term" value="C:fungal-type vacuole membrane"/>
    <property type="evidence" value="ECO:0007669"/>
    <property type="project" value="TreeGrafter"/>
</dbReference>
<proteinExistence type="inferred from homology"/>
<name>A0A4U0V3U5_9PEZI</name>
<feature type="transmembrane region" description="Helical" evidence="10">
    <location>
        <begin position="507"/>
        <end position="523"/>
    </location>
</feature>
<dbReference type="CDD" id="cd11484">
    <property type="entry name" value="SLC-NCS1sbd_CobB-like"/>
    <property type="match status" value="1"/>
</dbReference>
<feature type="transmembrane region" description="Helical" evidence="10">
    <location>
        <begin position="94"/>
        <end position="116"/>
    </location>
</feature>
<comment type="caution">
    <text evidence="11">The sequence shown here is derived from an EMBL/GenBank/DDBJ whole genome shotgun (WGS) entry which is preliminary data.</text>
</comment>
<dbReference type="GO" id="GO:0022857">
    <property type="term" value="F:transmembrane transporter activity"/>
    <property type="evidence" value="ECO:0007669"/>
    <property type="project" value="InterPro"/>
</dbReference>
<feature type="transmembrane region" description="Helical" evidence="10">
    <location>
        <begin position="427"/>
        <end position="446"/>
    </location>
</feature>
<dbReference type="GO" id="GO:0015851">
    <property type="term" value="P:nucleobase transport"/>
    <property type="evidence" value="ECO:0007669"/>
    <property type="project" value="UniProtKB-ARBA"/>
</dbReference>
<dbReference type="EMBL" id="NAJP01000021">
    <property type="protein sequence ID" value="TKA42942.1"/>
    <property type="molecule type" value="Genomic_DNA"/>
</dbReference>
<evidence type="ECO:0000256" key="3">
    <source>
        <dbReference type="ARBA" id="ARBA00022448"/>
    </source>
</evidence>
<dbReference type="InterPro" id="IPR026030">
    <property type="entry name" value="Pur-cyt_permease_Fcy2/21/22"/>
</dbReference>
<reference evidence="11 12" key="1">
    <citation type="submission" date="2017-03" db="EMBL/GenBank/DDBJ databases">
        <title>Genomes of endolithic fungi from Antarctica.</title>
        <authorList>
            <person name="Coleine C."/>
            <person name="Masonjones S."/>
            <person name="Stajich J.E."/>
        </authorList>
    </citation>
    <scope>NUCLEOTIDE SEQUENCE [LARGE SCALE GENOMIC DNA]</scope>
    <source>
        <strain evidence="11 12">CCFEE 5311</strain>
    </source>
</reference>
<dbReference type="STRING" id="329885.A0A4U0V3U5"/>
<dbReference type="Proteomes" id="UP000310066">
    <property type="component" value="Unassembled WGS sequence"/>
</dbReference>
<keyword evidence="6 10" id="KW-1133">Transmembrane helix</keyword>
<organism evidence="11 12">
    <name type="scientific">Friedmanniomyces endolithicus</name>
    <dbReference type="NCBI Taxonomy" id="329885"/>
    <lineage>
        <taxon>Eukaryota</taxon>
        <taxon>Fungi</taxon>
        <taxon>Dikarya</taxon>
        <taxon>Ascomycota</taxon>
        <taxon>Pezizomycotina</taxon>
        <taxon>Dothideomycetes</taxon>
        <taxon>Dothideomycetidae</taxon>
        <taxon>Mycosphaerellales</taxon>
        <taxon>Teratosphaeriaceae</taxon>
        <taxon>Friedmanniomyces</taxon>
    </lineage>
</organism>
<keyword evidence="5 10" id="KW-0812">Transmembrane</keyword>
<dbReference type="InterPro" id="IPR001248">
    <property type="entry name" value="Pur-cyt_permease"/>
</dbReference>
<dbReference type="Gene3D" id="1.10.4160.10">
    <property type="entry name" value="Hydantoin permease"/>
    <property type="match status" value="1"/>
</dbReference>
<feature type="transmembrane region" description="Helical" evidence="10">
    <location>
        <begin position="122"/>
        <end position="146"/>
    </location>
</feature>
<dbReference type="OrthoDB" id="2116389at2759"/>
<dbReference type="PANTHER" id="PTHR31806">
    <property type="entry name" value="PURINE-CYTOSINE PERMEASE FCY2-RELATED"/>
    <property type="match status" value="1"/>
</dbReference>
<keyword evidence="4" id="KW-0597">Phosphoprotein</keyword>
<feature type="transmembrane region" description="Helical" evidence="10">
    <location>
        <begin position="297"/>
        <end position="323"/>
    </location>
</feature>
<evidence type="ECO:0000256" key="8">
    <source>
        <dbReference type="PIRNR" id="PIRNR002744"/>
    </source>
</evidence>
<feature type="transmembrane region" description="Helical" evidence="10">
    <location>
        <begin position="225"/>
        <end position="243"/>
    </location>
</feature>
<dbReference type="AlphaFoldDB" id="A0A4U0V3U5"/>
<evidence type="ECO:0000256" key="9">
    <source>
        <dbReference type="SAM" id="MobiDB-lite"/>
    </source>
</evidence>
<evidence type="ECO:0000256" key="6">
    <source>
        <dbReference type="ARBA" id="ARBA00022989"/>
    </source>
</evidence>
<comment type="subcellular location">
    <subcellularLocation>
        <location evidence="1">Membrane</location>
        <topology evidence="1">Multi-pass membrane protein</topology>
    </subcellularLocation>
</comment>